<dbReference type="AlphaFoldDB" id="A0A5B7ELX8"/>
<dbReference type="EMBL" id="VSRR010003054">
    <property type="protein sequence ID" value="MPC34435.1"/>
    <property type="molecule type" value="Genomic_DNA"/>
</dbReference>
<evidence type="ECO:0000256" key="1">
    <source>
        <dbReference type="SAM" id="Phobius"/>
    </source>
</evidence>
<reference evidence="2 3" key="1">
    <citation type="submission" date="2019-05" db="EMBL/GenBank/DDBJ databases">
        <title>Another draft genome of Portunus trituberculatus and its Hox gene families provides insights of decapod evolution.</title>
        <authorList>
            <person name="Jeong J.-H."/>
            <person name="Song I."/>
            <person name="Kim S."/>
            <person name="Choi T."/>
            <person name="Kim D."/>
            <person name="Ryu S."/>
            <person name="Kim W."/>
        </authorList>
    </citation>
    <scope>NUCLEOTIDE SEQUENCE [LARGE SCALE GENOMIC DNA]</scope>
    <source>
        <tissue evidence="2">Muscle</tissue>
    </source>
</reference>
<accession>A0A5B7ELX8</accession>
<dbReference type="Proteomes" id="UP000324222">
    <property type="component" value="Unassembled WGS sequence"/>
</dbReference>
<comment type="caution">
    <text evidence="2">The sequence shown here is derived from an EMBL/GenBank/DDBJ whole genome shotgun (WGS) entry which is preliminary data.</text>
</comment>
<keyword evidence="1" id="KW-0812">Transmembrane</keyword>
<evidence type="ECO:0000313" key="3">
    <source>
        <dbReference type="Proteomes" id="UP000324222"/>
    </source>
</evidence>
<sequence>MKQKGLLRCQSSKRAKRVNQIPSFILLTPVFAVLVEQLPVELLVEGGAAGVHPQHAEHLLVAVHPLQLLSVFRFLEVLPQEVFHAWLIRHALGVLHIYNWGTWKLGNLIYTRKIKKEENKEKEEE</sequence>
<proteinExistence type="predicted"/>
<evidence type="ECO:0000313" key="2">
    <source>
        <dbReference type="EMBL" id="MPC34435.1"/>
    </source>
</evidence>
<protein>
    <submittedName>
        <fullName evidence="2">Uncharacterized protein</fullName>
    </submittedName>
</protein>
<name>A0A5B7ELX8_PORTR</name>
<keyword evidence="1" id="KW-1133">Transmembrane helix</keyword>
<keyword evidence="1" id="KW-0472">Membrane</keyword>
<feature type="transmembrane region" description="Helical" evidence="1">
    <location>
        <begin position="21"/>
        <end position="38"/>
    </location>
</feature>
<organism evidence="2 3">
    <name type="scientific">Portunus trituberculatus</name>
    <name type="common">Swimming crab</name>
    <name type="synonym">Neptunus trituberculatus</name>
    <dbReference type="NCBI Taxonomy" id="210409"/>
    <lineage>
        <taxon>Eukaryota</taxon>
        <taxon>Metazoa</taxon>
        <taxon>Ecdysozoa</taxon>
        <taxon>Arthropoda</taxon>
        <taxon>Crustacea</taxon>
        <taxon>Multicrustacea</taxon>
        <taxon>Malacostraca</taxon>
        <taxon>Eumalacostraca</taxon>
        <taxon>Eucarida</taxon>
        <taxon>Decapoda</taxon>
        <taxon>Pleocyemata</taxon>
        <taxon>Brachyura</taxon>
        <taxon>Eubrachyura</taxon>
        <taxon>Portunoidea</taxon>
        <taxon>Portunidae</taxon>
        <taxon>Portuninae</taxon>
        <taxon>Portunus</taxon>
    </lineage>
</organism>
<keyword evidence="3" id="KW-1185">Reference proteome</keyword>
<gene>
    <name evidence="2" type="ORF">E2C01_027828</name>
</gene>